<proteinExistence type="predicted"/>
<dbReference type="AlphaFoldDB" id="A0A679IJ14"/>
<evidence type="ECO:0000313" key="1">
    <source>
        <dbReference type="EMBL" id="BCA85435.1"/>
    </source>
</evidence>
<evidence type="ECO:0000313" key="2">
    <source>
        <dbReference type="Proteomes" id="UP000502998"/>
    </source>
</evidence>
<keyword evidence="2" id="KW-1185">Reference proteome</keyword>
<accession>A0A679IJ14</accession>
<dbReference type="NCBIfam" id="NF033892">
    <property type="entry name" value="XcbB_CpsF_sero"/>
    <property type="match status" value="1"/>
</dbReference>
<reference evidence="1 2" key="1">
    <citation type="submission" date="2020-02" db="EMBL/GenBank/DDBJ databases">
        <title>Characterization of vanA genotype vancomycin-resistant Enterococcus saigonensis VE80.</title>
        <authorList>
            <person name="Harada T."/>
            <person name="Motooka D."/>
            <person name="Nakamura S."/>
            <person name="Yamamoto Y."/>
            <person name="Kawahara R."/>
            <person name="Kawatsu K."/>
        </authorList>
    </citation>
    <scope>NUCLEOTIDE SEQUENCE [LARGE SCALE GENOMIC DNA]</scope>
    <source>
        <strain evidence="1 2">VE80</strain>
    </source>
</reference>
<organism evidence="1 2">
    <name type="scientific">Enterococcus saigonensis</name>
    <dbReference type="NCBI Taxonomy" id="1805431"/>
    <lineage>
        <taxon>Bacteria</taxon>
        <taxon>Bacillati</taxon>
        <taxon>Bacillota</taxon>
        <taxon>Bacilli</taxon>
        <taxon>Lactobacillales</taxon>
        <taxon>Enterococcaceae</taxon>
        <taxon>Enterococcus</taxon>
    </lineage>
</organism>
<name>A0A679IJ14_9ENTE</name>
<protein>
    <submittedName>
        <fullName evidence="1">Uncharacterized protein</fullName>
    </submittedName>
</protein>
<dbReference type="Proteomes" id="UP000502998">
    <property type="component" value="Chromosome"/>
</dbReference>
<gene>
    <name evidence="1" type="ORF">EsVE80_09580</name>
</gene>
<dbReference type="RefSeq" id="WP_173102710.1">
    <property type="nucleotide sequence ID" value="NZ_AP022822.1"/>
</dbReference>
<sequence>MEIVKSNQSNQLFNKIFKRTKIYRIDDKIDLTQEKIGIELGEYHNLLKSATLNQDSANLLRKLNDNGYILYWYKNRISYFVKNDKMNTIWQRNDLLQLGNFLFTINEPENLGESEDNSLIVVFSSYPNTRADALSSKITRRVFPDFFSNIDSYIIGSTIVLRIMDSCSLYGSAYMNTKTNTEIETNVQNIISEVKEKYGIQSNKVILTGSHKGAVAALYHSYLGNYVSVVCDPQSEFETRGNEDLAALIDFMPKIDVEEKFEDFRKQENKVIVNSATPCMDLDGTVKNLVDSIILPYEYNNDDGNFNLNLRVGLSVIMNQWLLKDICMSNND</sequence>
<dbReference type="EMBL" id="AP022822">
    <property type="protein sequence ID" value="BCA85435.1"/>
    <property type="molecule type" value="Genomic_DNA"/>
</dbReference>
<dbReference type="KEGG" id="esg:EsVE80_09580"/>